<feature type="coiled-coil region" evidence="9">
    <location>
        <begin position="329"/>
        <end position="356"/>
    </location>
</feature>
<feature type="binding site" evidence="8">
    <location>
        <position position="211"/>
    </location>
    <ligand>
        <name>AMP</name>
        <dbReference type="ChEBI" id="CHEBI:456215"/>
    </ligand>
</feature>
<dbReference type="SUPFAM" id="SSF52540">
    <property type="entry name" value="P-loop containing nucleoside triphosphate hydrolases"/>
    <property type="match status" value="1"/>
</dbReference>
<dbReference type="InterPro" id="IPR033690">
    <property type="entry name" value="Adenylat_kinase_CS"/>
</dbReference>
<evidence type="ECO:0000256" key="2">
    <source>
        <dbReference type="ARBA" id="ARBA00022723"/>
    </source>
</evidence>
<evidence type="ECO:0000256" key="3">
    <source>
        <dbReference type="ARBA" id="ARBA00022741"/>
    </source>
</evidence>
<keyword evidence="2" id="KW-0479">Metal-binding</keyword>
<evidence type="ECO:0000256" key="5">
    <source>
        <dbReference type="ARBA" id="ARBA00022840"/>
    </source>
</evidence>
<evidence type="ECO:0000313" key="11">
    <source>
        <dbReference type="EMBL" id="GAT56486.1"/>
    </source>
</evidence>
<feature type="region of interest" description="LID" evidence="8">
    <location>
        <begin position="166"/>
        <end position="203"/>
    </location>
</feature>
<feature type="domain" description="Xylanolytic transcriptional activator regulatory" evidence="10">
    <location>
        <begin position="591"/>
        <end position="684"/>
    </location>
</feature>
<dbReference type="PRINTS" id="PR00094">
    <property type="entry name" value="ADENYLTKNASE"/>
</dbReference>
<feature type="binding site" evidence="8">
    <location>
        <begin position="96"/>
        <end position="98"/>
    </location>
    <ligand>
        <name>AMP</name>
        <dbReference type="ChEBI" id="CHEBI:456215"/>
    </ligand>
</feature>
<dbReference type="Gene3D" id="3.40.50.300">
    <property type="entry name" value="P-loop containing nucleotide triphosphate hydrolases"/>
    <property type="match status" value="1"/>
</dbReference>
<dbReference type="InterPro" id="IPR000850">
    <property type="entry name" value="Adenylat/UMP-CMP_kin"/>
</dbReference>
<keyword evidence="5 8" id="KW-0067">ATP-binding</keyword>
<feature type="region of interest" description="NMPbind" evidence="8">
    <location>
        <begin position="69"/>
        <end position="98"/>
    </location>
</feature>
<dbReference type="HAMAP" id="MF_03168">
    <property type="entry name" value="Adenylate_kinase_AK2"/>
    <property type="match status" value="1"/>
</dbReference>
<dbReference type="InterPro" id="IPR028587">
    <property type="entry name" value="AK2"/>
</dbReference>
<dbReference type="NCBIfam" id="TIGR01351">
    <property type="entry name" value="adk"/>
    <property type="match status" value="1"/>
</dbReference>
<evidence type="ECO:0000256" key="8">
    <source>
        <dbReference type="HAMAP-Rule" id="MF_03168"/>
    </source>
</evidence>
<feature type="binding site" evidence="8">
    <location>
        <position position="200"/>
    </location>
    <ligand>
        <name>AMP</name>
        <dbReference type="ChEBI" id="CHEBI:456215"/>
    </ligand>
</feature>
<dbReference type="Pfam" id="PF04082">
    <property type="entry name" value="Fungal_trans"/>
    <property type="match status" value="1"/>
</dbReference>
<feature type="binding site" evidence="8">
    <location>
        <position position="70"/>
    </location>
    <ligand>
        <name>AMP</name>
        <dbReference type="ChEBI" id="CHEBI:456215"/>
    </ligand>
</feature>
<keyword evidence="1 8" id="KW-0808">Transferase</keyword>
<dbReference type="Pfam" id="PF00406">
    <property type="entry name" value="ADK"/>
    <property type="match status" value="1"/>
</dbReference>
<keyword evidence="12" id="KW-1185">Reference proteome</keyword>
<keyword evidence="7" id="KW-0539">Nucleus</keyword>
<dbReference type="HAMAP" id="MF_00235">
    <property type="entry name" value="Adenylate_kinase_Adk"/>
    <property type="match status" value="1"/>
</dbReference>
<dbReference type="CDD" id="cd01428">
    <property type="entry name" value="ADK"/>
    <property type="match status" value="1"/>
</dbReference>
<dbReference type="CDD" id="cd12148">
    <property type="entry name" value="fungal_TF_MHR"/>
    <property type="match status" value="1"/>
</dbReference>
<keyword evidence="8" id="KW-0963">Cytoplasm</keyword>
<dbReference type="InterPro" id="IPR007219">
    <property type="entry name" value="XnlR_reg_dom"/>
</dbReference>
<feature type="binding site" evidence="8">
    <location>
        <position position="132"/>
    </location>
    <ligand>
        <name>AMP</name>
        <dbReference type="ChEBI" id="CHEBI:456215"/>
    </ligand>
</feature>
<dbReference type="InterPro" id="IPR006259">
    <property type="entry name" value="Adenyl_kin_sub"/>
</dbReference>
<comment type="similarity">
    <text evidence="8">Belongs to the adenylate kinase family. AK2 subfamily.</text>
</comment>
<keyword evidence="4 8" id="KW-0418">Kinase</keyword>
<gene>
    <name evidence="8" type="primary">ADK1</name>
    <name evidence="11" type="ORF">MCHLO_13137</name>
</gene>
<comment type="subunit">
    <text evidence="8">Monomer.</text>
</comment>
<feature type="binding site" evidence="8">
    <location>
        <begin position="125"/>
        <end position="128"/>
    </location>
    <ligand>
        <name>AMP</name>
        <dbReference type="ChEBI" id="CHEBI:456215"/>
    </ligand>
</feature>
<dbReference type="InterPro" id="IPR027417">
    <property type="entry name" value="P-loop_NTPase"/>
</dbReference>
<reference evidence="11" key="1">
    <citation type="submission" date="2014-09" db="EMBL/GenBank/DDBJ databases">
        <title>Genome sequence of the luminous mushroom Mycena chlorophos for searching fungal bioluminescence genes.</title>
        <authorList>
            <person name="Tanaka Y."/>
            <person name="Kasuga D."/>
            <person name="Oba Y."/>
            <person name="Hase S."/>
            <person name="Sato K."/>
            <person name="Oba Y."/>
            <person name="Sakakibara Y."/>
        </authorList>
    </citation>
    <scope>NUCLEOTIDE SEQUENCE</scope>
</reference>
<dbReference type="NCBIfam" id="NF001381">
    <property type="entry name" value="PRK00279.1-3"/>
    <property type="match status" value="1"/>
</dbReference>
<keyword evidence="3 8" id="KW-0547">Nucleotide-binding</keyword>
<dbReference type="Gene3D" id="4.10.240.10">
    <property type="entry name" value="Zn(2)-C6 fungal-type DNA-binding domain"/>
    <property type="match status" value="1"/>
</dbReference>
<proteinExistence type="inferred from homology"/>
<dbReference type="CDD" id="cd00067">
    <property type="entry name" value="GAL4"/>
    <property type="match status" value="1"/>
</dbReference>
<dbReference type="PANTHER" id="PTHR23359">
    <property type="entry name" value="NUCLEOTIDE KINASE"/>
    <property type="match status" value="1"/>
</dbReference>
<dbReference type="Pfam" id="PF00172">
    <property type="entry name" value="Zn_clus"/>
    <property type="match status" value="1"/>
</dbReference>
<evidence type="ECO:0000256" key="1">
    <source>
        <dbReference type="ARBA" id="ARBA00022679"/>
    </source>
</evidence>
<comment type="catalytic activity">
    <reaction evidence="8">
        <text>AMP + ATP = 2 ADP</text>
        <dbReference type="Rhea" id="RHEA:12973"/>
        <dbReference type="ChEBI" id="CHEBI:30616"/>
        <dbReference type="ChEBI" id="CHEBI:456215"/>
        <dbReference type="ChEBI" id="CHEBI:456216"/>
        <dbReference type="EC" id="2.7.4.3"/>
    </reaction>
</comment>
<feature type="binding site" evidence="8">
    <location>
        <position position="239"/>
    </location>
    <ligand>
        <name>ATP</name>
        <dbReference type="ChEBI" id="CHEBI:30616"/>
    </ligand>
</feature>
<sequence>MGVAEELEHLKSLVAQLTDKIKQIESATKAPSKRTPAAQLRTILVGPPGAGKGTQAPRIRDEFCVCHLATGDMLREQVAQKTPLGLAAKKIMDAGGLVSDDIMVGMIKDQLDNNKDCKNGFVLDGFPRTVPQAQKLDGMLDARKEKLDSVVQLQIDDKLLISRITGRLIHPASGRTYHREFHPPKKPMTDDVTGEPLIQRSDDNVETLTKRLSTFHSQTGPVVDYYRAKGIWRRIWTRALPPLSPKCQLANRLRSSLFNAAQPAFAVGAWRLIPTYFVPDLRVQAPQTSKSRPYLRYVDSCPPQKCDGTRPVCTQCLKMNREAECEYDDKKQKSRTQKLKEKLSALEQRLRELEAENAGAMSPDSGSDSSSLLGLPITQHSSPDIQRPLSLSPTMFPVLESDMLGAGFDNLFDTYNAWSGSSGSSLYGENSGYGTPSLDPGAMLLEDENDIHPFLELSPFSNLQSTSDFPYMPRWNPQDPLPYENKKILLDIFLAHRHQCWFDGSVERFSLSNTAHQFGFEPHPALMNAVFLLACHFARSPYCTEIEPVFFSRTLHEITVALDNSDRLVDVVQASCLLAVYLYINCRSLEGYCHSFSAARLAVGLGMHQIKRFLPLDGMGGASTEDITPIPIPPPRDRAEVQDRISAFWQVFMVDRCWSVASGLPVALPDGDCPQVRITTPWPSPSPDSDGGIDVGGLGLGERRTSTISELFEHQPVFSFESDSLYMPVLRAKAAALYERTYRLASASKKNDAYWADHHSAKLALQRFALTLPAFMGYEAWRTAPLIDVDLFAVHTMIHVSTLHLHKDTPGPASLQAGNLVLSYIRQLNDGDYEYLDPILSSCWATTARTYVRMMSVADEQIDSTMMYPVAVIEQELEVILNAMKTLSAFFPLSGDHAMKIEQEAAHARNSPTTL</sequence>
<evidence type="ECO:0000256" key="4">
    <source>
        <dbReference type="ARBA" id="ARBA00022777"/>
    </source>
</evidence>
<dbReference type="EMBL" id="DF849285">
    <property type="protein sequence ID" value="GAT56486.1"/>
    <property type="molecule type" value="Genomic_DNA"/>
</dbReference>
<dbReference type="InterPro" id="IPR007862">
    <property type="entry name" value="Adenylate_kinase_lid-dom"/>
</dbReference>
<dbReference type="Pfam" id="PF05191">
    <property type="entry name" value="ADK_lid"/>
    <property type="match status" value="1"/>
</dbReference>
<protein>
    <recommendedName>
        <fullName evidence="8">Adenylate kinase</fullName>
        <ecNumber evidence="8">2.7.4.3</ecNumber>
    </recommendedName>
    <alternativeName>
        <fullName evidence="8">ATP-AMP transphosphorylase</fullName>
    </alternativeName>
    <alternativeName>
        <fullName evidence="8">ATP:AMP phosphotransferase</fullName>
    </alternativeName>
    <alternativeName>
        <fullName evidence="8">Adenylate kinase cytosolic and mitochondrial</fullName>
    </alternativeName>
    <alternativeName>
        <fullName evidence="8">Adenylate monophosphate kinase</fullName>
    </alternativeName>
</protein>
<feature type="binding site" evidence="8">
    <location>
        <position position="167"/>
    </location>
    <ligand>
        <name>ATP</name>
        <dbReference type="ChEBI" id="CHEBI:30616"/>
    </ligand>
</feature>
<keyword evidence="6 8" id="KW-0496">Mitochondrion</keyword>
<feature type="binding site" evidence="8">
    <location>
        <begin position="49"/>
        <end position="54"/>
    </location>
    <ligand>
        <name>ATP</name>
        <dbReference type="ChEBI" id="CHEBI:30616"/>
    </ligand>
</feature>
<dbReference type="InterPro" id="IPR036864">
    <property type="entry name" value="Zn2-C6_fun-type_DNA-bd_sf"/>
</dbReference>
<dbReference type="SMART" id="SM00906">
    <property type="entry name" value="Fungal_trans"/>
    <property type="match status" value="1"/>
</dbReference>
<feature type="binding site" evidence="8">
    <location>
        <position position="75"/>
    </location>
    <ligand>
        <name>AMP</name>
        <dbReference type="ChEBI" id="CHEBI:456215"/>
    </ligand>
</feature>
<dbReference type="EC" id="2.7.4.3" evidence="8"/>
<dbReference type="Proteomes" id="UP000815677">
    <property type="component" value="Unassembled WGS sequence"/>
</dbReference>
<organism evidence="11 12">
    <name type="scientific">Mycena chlorophos</name>
    <name type="common">Agaric fungus</name>
    <name type="synonym">Agaricus chlorophos</name>
    <dbReference type="NCBI Taxonomy" id="658473"/>
    <lineage>
        <taxon>Eukaryota</taxon>
        <taxon>Fungi</taxon>
        <taxon>Dikarya</taxon>
        <taxon>Basidiomycota</taxon>
        <taxon>Agaricomycotina</taxon>
        <taxon>Agaricomycetes</taxon>
        <taxon>Agaricomycetidae</taxon>
        <taxon>Agaricales</taxon>
        <taxon>Marasmiineae</taxon>
        <taxon>Mycenaceae</taxon>
        <taxon>Mycena</taxon>
    </lineage>
</organism>
<name>A0ABQ0M2S7_MYCCL</name>
<feature type="binding site" evidence="8">
    <location>
        <begin position="176"/>
        <end position="177"/>
    </location>
    <ligand>
        <name>ATP</name>
        <dbReference type="ChEBI" id="CHEBI:30616"/>
    </ligand>
</feature>
<evidence type="ECO:0000259" key="10">
    <source>
        <dbReference type="SMART" id="SM00906"/>
    </source>
</evidence>
<evidence type="ECO:0000256" key="6">
    <source>
        <dbReference type="ARBA" id="ARBA00023128"/>
    </source>
</evidence>
<comment type="function">
    <text evidence="8">Catalyzes the reversible transfer of the terminal phosphate group between ATP and AMP. Plays an important role in cellular energy homeostasis and in adenine nucleotide metabolism. Adenylate kinase activity is critical for regulation of the phosphate utilization and the AMP de novo biosynthesis pathways.</text>
</comment>
<accession>A0ABQ0M2S7</accession>
<dbReference type="InterPro" id="IPR001138">
    <property type="entry name" value="Zn2Cys6_DnaBD"/>
</dbReference>
<dbReference type="PROSITE" id="PS00113">
    <property type="entry name" value="ADENYLATE_KINASE"/>
    <property type="match status" value="1"/>
</dbReference>
<evidence type="ECO:0000256" key="9">
    <source>
        <dbReference type="SAM" id="Coils"/>
    </source>
</evidence>
<dbReference type="NCBIfam" id="NF011100">
    <property type="entry name" value="PRK14527.1"/>
    <property type="match status" value="1"/>
</dbReference>
<keyword evidence="9" id="KW-0175">Coiled coil</keyword>
<evidence type="ECO:0000313" key="12">
    <source>
        <dbReference type="Proteomes" id="UP000815677"/>
    </source>
</evidence>
<evidence type="ECO:0000256" key="7">
    <source>
        <dbReference type="ARBA" id="ARBA00023242"/>
    </source>
</evidence>
<comment type="domain">
    <text evidence="8">Consists of three domains, a large central CORE domain and two small peripheral domains, NMPbind and LID, which undergo movements during catalysis. The LID domain closes over the site of phosphoryl transfer upon ATP binding. Assembling and dissambling the active center during each catalytic cycle provides an effective means to prevent ATP hydrolysis.</text>
</comment>
<comment type="subcellular location">
    <subcellularLocation>
        <location evidence="8">Cytoplasm</location>
        <location evidence="8">Cytosol</location>
    </subcellularLocation>
    <subcellularLocation>
        <location evidence="8">Mitochondrion intermembrane space</location>
    </subcellularLocation>
    <text evidence="8">Predominantly mitochondrial.</text>
</comment>